<evidence type="ECO:0000313" key="3">
    <source>
        <dbReference type="Proteomes" id="UP000295645"/>
    </source>
</evidence>
<gene>
    <name evidence="2" type="ORF">EC912_102357</name>
</gene>
<comment type="caution">
    <text evidence="2">The sequence shown here is derived from an EMBL/GenBank/DDBJ whole genome shotgun (WGS) entry which is preliminary data.</text>
</comment>
<sequence length="170" mass="18595">MILPNGPELRDIHVPTVSAWWPLAPGWWVLIALLLLAIVLLALWLRGRRRQRRFVHAALGDLRAAEARYARDGEVAAFVAATSQLLRRIARARRPASVSRRGEAWRHVLGELAPGVDIDRLAALDDALYAPAVELDVDAVARDLRAWAAVALASTERAARGMGEVAHAPA</sequence>
<evidence type="ECO:0000313" key="2">
    <source>
        <dbReference type="EMBL" id="TCV96008.1"/>
    </source>
</evidence>
<dbReference type="RefSeq" id="WP_132142230.1">
    <property type="nucleotide sequence ID" value="NZ_SMCS01000002.1"/>
</dbReference>
<keyword evidence="1" id="KW-1133">Transmembrane helix</keyword>
<keyword evidence="3" id="KW-1185">Reference proteome</keyword>
<organism evidence="2 3">
    <name type="scientific">Luteibacter rhizovicinus</name>
    <dbReference type="NCBI Taxonomy" id="242606"/>
    <lineage>
        <taxon>Bacteria</taxon>
        <taxon>Pseudomonadati</taxon>
        <taxon>Pseudomonadota</taxon>
        <taxon>Gammaproteobacteria</taxon>
        <taxon>Lysobacterales</taxon>
        <taxon>Rhodanobacteraceae</taxon>
        <taxon>Luteibacter</taxon>
    </lineage>
</organism>
<reference evidence="2 3" key="1">
    <citation type="submission" date="2019-03" db="EMBL/GenBank/DDBJ databases">
        <title>Above-ground endophytic microbial communities from plants in different locations in the United States.</title>
        <authorList>
            <person name="Frank C."/>
        </authorList>
    </citation>
    <scope>NUCLEOTIDE SEQUENCE [LARGE SCALE GENOMIC DNA]</scope>
    <source>
        <strain evidence="2 3">LP_13_YM</strain>
    </source>
</reference>
<keyword evidence="1" id="KW-0472">Membrane</keyword>
<dbReference type="OrthoDB" id="5957433at2"/>
<evidence type="ECO:0000256" key="1">
    <source>
        <dbReference type="SAM" id="Phobius"/>
    </source>
</evidence>
<feature type="transmembrane region" description="Helical" evidence="1">
    <location>
        <begin position="26"/>
        <end position="45"/>
    </location>
</feature>
<protein>
    <submittedName>
        <fullName evidence="2">Uncharacterized protein DUF4381</fullName>
    </submittedName>
</protein>
<name>A0A4R3YW13_9GAMM</name>
<dbReference type="InterPro" id="IPR025489">
    <property type="entry name" value="DUF4381"/>
</dbReference>
<dbReference type="Proteomes" id="UP000295645">
    <property type="component" value="Unassembled WGS sequence"/>
</dbReference>
<dbReference type="EMBL" id="SMCS01000002">
    <property type="protein sequence ID" value="TCV96008.1"/>
    <property type="molecule type" value="Genomic_DNA"/>
</dbReference>
<keyword evidence="1" id="KW-0812">Transmembrane</keyword>
<proteinExistence type="predicted"/>
<dbReference type="Pfam" id="PF14316">
    <property type="entry name" value="DUF4381"/>
    <property type="match status" value="1"/>
</dbReference>
<dbReference type="AlphaFoldDB" id="A0A4R3YW13"/>
<accession>A0A4R3YW13</accession>